<organism evidence="1 2">
    <name type="scientific">Snodgrassella alvi SCGC AB-598-J21</name>
    <dbReference type="NCBI Taxonomy" id="1385367"/>
    <lineage>
        <taxon>Bacteria</taxon>
        <taxon>Pseudomonadati</taxon>
        <taxon>Pseudomonadota</taxon>
        <taxon>Betaproteobacteria</taxon>
        <taxon>Neisseriales</taxon>
        <taxon>Neisseriaceae</taxon>
        <taxon>Snodgrassella</taxon>
    </lineage>
</organism>
<dbReference type="EMBL" id="AVQL01000451">
    <property type="protein sequence ID" value="KEQ00412.1"/>
    <property type="molecule type" value="Genomic_DNA"/>
</dbReference>
<comment type="caution">
    <text evidence="1">The sequence shown here is derived from an EMBL/GenBank/DDBJ whole genome shotgun (WGS) entry which is preliminary data.</text>
</comment>
<evidence type="ECO:0000313" key="1">
    <source>
        <dbReference type="EMBL" id="KEQ00412.1"/>
    </source>
</evidence>
<gene>
    <name evidence="1" type="ORF">SASC598J21_018130</name>
</gene>
<protein>
    <submittedName>
        <fullName evidence="1">Uncharacterized protein</fullName>
    </submittedName>
</protein>
<reference evidence="1 2" key="1">
    <citation type="journal article" date="2014" name="PLoS Genet.">
        <title>Hidden diversity in honey bee gut symbionts detected by single-cell genomics.</title>
        <authorList>
            <person name="Engel P."/>
            <person name="Stepanauskas R."/>
            <person name="Moran N."/>
        </authorList>
    </citation>
    <scope>NUCLEOTIDE SEQUENCE [LARGE SCALE GENOMIC DNA]</scope>
    <source>
        <strain evidence="1 2">SCGC AB-598-J21</strain>
    </source>
</reference>
<dbReference type="AlphaFoldDB" id="A0A074V988"/>
<accession>A0A074V988</accession>
<dbReference type="Proteomes" id="UP000027644">
    <property type="component" value="Unassembled WGS sequence"/>
</dbReference>
<evidence type="ECO:0000313" key="2">
    <source>
        <dbReference type="Proteomes" id="UP000027644"/>
    </source>
</evidence>
<sequence length="74" mass="8470">MGCDCNRAERAQRDSRSNYEQKKAICAACPKINRWQKNTAAGEPLHNFDRCSECGCFIKPKARIWGQHCPLGNW</sequence>
<proteinExistence type="predicted"/>
<name>A0A074V988_9NEIS</name>